<dbReference type="Gene3D" id="3.30.2290.10">
    <property type="entry name" value="PmbA/TldD superfamily"/>
    <property type="match status" value="1"/>
</dbReference>
<dbReference type="InterPro" id="IPR035068">
    <property type="entry name" value="TldD/PmbA_N"/>
</dbReference>
<dbReference type="Pfam" id="PF19290">
    <property type="entry name" value="PmbA_TldD_2nd"/>
    <property type="match status" value="1"/>
</dbReference>
<dbReference type="Pfam" id="PF19289">
    <property type="entry name" value="PmbA_TldD_3rd"/>
    <property type="match status" value="1"/>
</dbReference>
<dbReference type="PIRSF" id="PIRSF004919">
    <property type="entry name" value="TldD"/>
    <property type="match status" value="1"/>
</dbReference>
<proteinExistence type="inferred from homology"/>
<dbReference type="InterPro" id="IPR051463">
    <property type="entry name" value="Peptidase_U62_metallo"/>
</dbReference>
<dbReference type="Pfam" id="PF01523">
    <property type="entry name" value="PmbA_TldD_1st"/>
    <property type="match status" value="1"/>
</dbReference>
<evidence type="ECO:0000256" key="3">
    <source>
        <dbReference type="ARBA" id="ARBA00022801"/>
    </source>
</evidence>
<name>A0A7C4D7V4_STAMA</name>
<dbReference type="AlphaFoldDB" id="A0A7C4D7V4"/>
<comment type="similarity">
    <text evidence="1">Belongs to the peptidase U62 family.</text>
</comment>
<dbReference type="GO" id="GO:0005829">
    <property type="term" value="C:cytosol"/>
    <property type="evidence" value="ECO:0007669"/>
    <property type="project" value="TreeGrafter"/>
</dbReference>
<reference evidence="8" key="1">
    <citation type="journal article" date="2020" name="mSystems">
        <title>Genome- and Community-Level Interaction Insights into Carbon Utilization and Element Cycling Functions of Hydrothermarchaeota in Hydrothermal Sediment.</title>
        <authorList>
            <person name="Zhou Z."/>
            <person name="Liu Y."/>
            <person name="Xu W."/>
            <person name="Pan J."/>
            <person name="Luo Z.H."/>
            <person name="Li M."/>
        </authorList>
    </citation>
    <scope>NUCLEOTIDE SEQUENCE [LARGE SCALE GENOMIC DNA]</scope>
    <source>
        <strain evidence="8">SpSt-642</strain>
    </source>
</reference>
<keyword evidence="2" id="KW-0645">Protease</keyword>
<dbReference type="InterPro" id="IPR036059">
    <property type="entry name" value="TldD/PmbA_sf"/>
</dbReference>
<dbReference type="InterPro" id="IPR045570">
    <property type="entry name" value="Metalloprtase-TldD/E_cen_dom"/>
</dbReference>
<keyword evidence="3" id="KW-0378">Hydrolase</keyword>
<feature type="domain" description="Metalloprotease TldD/E N-terminal" evidence="5">
    <location>
        <begin position="19"/>
        <end position="83"/>
    </location>
</feature>
<feature type="domain" description="Metalloprotease TldD/E central" evidence="7">
    <location>
        <begin position="112"/>
        <end position="216"/>
    </location>
</feature>
<dbReference type="InterPro" id="IPR002510">
    <property type="entry name" value="Metalloprtase-TldD/E_N"/>
</dbReference>
<accession>A0A7C4D7V4</accession>
<evidence type="ECO:0000256" key="4">
    <source>
        <dbReference type="ARBA" id="ARBA00023049"/>
    </source>
</evidence>
<dbReference type="EMBL" id="DTBJ01000051">
    <property type="protein sequence ID" value="HGM59101.1"/>
    <property type="molecule type" value="Genomic_DNA"/>
</dbReference>
<evidence type="ECO:0000256" key="2">
    <source>
        <dbReference type="ARBA" id="ARBA00022670"/>
    </source>
</evidence>
<evidence type="ECO:0000259" key="5">
    <source>
        <dbReference type="Pfam" id="PF01523"/>
    </source>
</evidence>
<dbReference type="GO" id="GO:0006508">
    <property type="term" value="P:proteolysis"/>
    <property type="evidence" value="ECO:0007669"/>
    <property type="project" value="UniProtKB-KW"/>
</dbReference>
<comment type="caution">
    <text evidence="8">The sequence shown here is derived from an EMBL/GenBank/DDBJ whole genome shotgun (WGS) entry which is preliminary data.</text>
</comment>
<gene>
    <name evidence="8" type="ORF">ENU14_05935</name>
</gene>
<dbReference type="PANTHER" id="PTHR30624:SF0">
    <property type="entry name" value="METALLOPROTEASE SLR0863"/>
    <property type="match status" value="1"/>
</dbReference>
<sequence length="464" mass="51198">MLDLSWLIKYGESRGAGFVDIRFHDRTYELIVLDNGVVKQYTVSTSKGVGVRVVVDKFFGYASTNRLDKDSLMEAVDRAISVAKSMSKFGLPIELFERKIVRDRVTSKFSIDPFTVDSSEKISVLKDMYSITRDFKDIISCLARFGYEYDNRFYQSSWGDEVEVTNRLIGISILTVAKVNGVVERVHDQKSMVAGWEFIKSTDWCEFSRDVAQITVQAAKSPAVKPGRYDAVLDNEMVGLLLHEAFGHATEADIVEAGGSVLEGRVGERIASDYVTVVDDGLVEGGFYLPYDDEGSPKVKTVTVDRGVLKTYLHSLWTAKRFDSKPTGNARVMDYEQVILIRQTNTYMEPGDHSVDELFEDIKEGVYVRGRGAMGGQVDPSMGTFTFTAGPSYLVKNGRVESLIRGVMISGNILETLKNVDAVAKDLKVTTSVFGGCGKDGQMVRVGDGGPHIRVRGLVIGGGV</sequence>
<dbReference type="InterPro" id="IPR045569">
    <property type="entry name" value="Metalloprtase-TldD/E_C"/>
</dbReference>
<evidence type="ECO:0000313" key="8">
    <source>
        <dbReference type="EMBL" id="HGM59101.1"/>
    </source>
</evidence>
<dbReference type="GO" id="GO:0008237">
    <property type="term" value="F:metallopeptidase activity"/>
    <property type="evidence" value="ECO:0007669"/>
    <property type="project" value="UniProtKB-KW"/>
</dbReference>
<organism evidence="8">
    <name type="scientific">Staphylothermus marinus</name>
    <dbReference type="NCBI Taxonomy" id="2280"/>
    <lineage>
        <taxon>Archaea</taxon>
        <taxon>Thermoproteota</taxon>
        <taxon>Thermoprotei</taxon>
        <taxon>Desulfurococcales</taxon>
        <taxon>Desulfurococcaceae</taxon>
        <taxon>Staphylothermus</taxon>
    </lineage>
</organism>
<feature type="domain" description="Metalloprotease TldD/E C-terminal" evidence="6">
    <location>
        <begin position="226"/>
        <end position="462"/>
    </location>
</feature>
<dbReference type="InterPro" id="IPR025502">
    <property type="entry name" value="TldD"/>
</dbReference>
<protein>
    <submittedName>
        <fullName evidence="8">TldD/PmbA family protein</fullName>
    </submittedName>
</protein>
<evidence type="ECO:0000259" key="7">
    <source>
        <dbReference type="Pfam" id="PF19290"/>
    </source>
</evidence>
<evidence type="ECO:0000256" key="1">
    <source>
        <dbReference type="ARBA" id="ARBA00005836"/>
    </source>
</evidence>
<evidence type="ECO:0000259" key="6">
    <source>
        <dbReference type="Pfam" id="PF19289"/>
    </source>
</evidence>
<dbReference type="SUPFAM" id="SSF111283">
    <property type="entry name" value="Putative modulator of DNA gyrase, PmbA/TldD"/>
    <property type="match status" value="1"/>
</dbReference>
<dbReference type="PANTHER" id="PTHR30624">
    <property type="entry name" value="UNCHARACTERIZED PROTEIN TLDD AND PMBA"/>
    <property type="match status" value="1"/>
</dbReference>
<keyword evidence="4" id="KW-0482">Metalloprotease</keyword>